<keyword evidence="3 7" id="KW-0418">Kinase</keyword>
<evidence type="ECO:0000256" key="1">
    <source>
        <dbReference type="ARBA" id="ARBA00022679"/>
    </source>
</evidence>
<dbReference type="Gene3D" id="1.10.510.10">
    <property type="entry name" value="Transferase(Phosphotransferase) domain 1"/>
    <property type="match status" value="1"/>
</dbReference>
<accession>A0A7W8G1U9</accession>
<dbReference type="Proteomes" id="UP000521199">
    <property type="component" value="Unassembled WGS sequence"/>
</dbReference>
<feature type="binding site" evidence="5">
    <location>
        <position position="120"/>
    </location>
    <ligand>
        <name>ATP</name>
        <dbReference type="ChEBI" id="CHEBI:30616"/>
    </ligand>
</feature>
<dbReference type="PANTHER" id="PTHR43289">
    <property type="entry name" value="MITOGEN-ACTIVATED PROTEIN KINASE KINASE KINASE 20-RELATED"/>
    <property type="match status" value="1"/>
</dbReference>
<keyword evidence="2 5" id="KW-0547">Nucleotide-binding</keyword>
<evidence type="ECO:0000259" key="6">
    <source>
        <dbReference type="PROSITE" id="PS50011"/>
    </source>
</evidence>
<evidence type="ECO:0000256" key="5">
    <source>
        <dbReference type="PROSITE-ProRule" id="PRU10141"/>
    </source>
</evidence>
<dbReference type="SMART" id="SM00220">
    <property type="entry name" value="S_TKc"/>
    <property type="match status" value="1"/>
</dbReference>
<dbReference type="InterPro" id="IPR017441">
    <property type="entry name" value="Protein_kinase_ATP_BS"/>
</dbReference>
<keyword evidence="4 5" id="KW-0067">ATP-binding</keyword>
<dbReference type="InterPro" id="IPR000719">
    <property type="entry name" value="Prot_kinase_dom"/>
</dbReference>
<evidence type="ECO:0000256" key="3">
    <source>
        <dbReference type="ARBA" id="ARBA00022777"/>
    </source>
</evidence>
<dbReference type="PANTHER" id="PTHR43289:SF34">
    <property type="entry name" value="SERINE_THREONINE-PROTEIN KINASE YBDM-RELATED"/>
    <property type="match status" value="1"/>
</dbReference>
<dbReference type="AlphaFoldDB" id="A0A7W8G1U9"/>
<gene>
    <name evidence="7" type="ORF">HNQ52_001554</name>
</gene>
<sequence>MRHAAAATHTQSARYLRAKAIALDLLDAPRRLPDDIALACGGDTDLERDVQWLIDAALDASGDDAVAPPLRDALAGSAMHLEAPVPRDYRVLRRIGEGGMGVVYLAERIDAGLQQTVALKLLHPLPEADPAAQRRFATERAILSTLNHPNIAHLVDGGVTATGRPFLAMEHVDGERIDSYCDRAGLGLPRRLALFLKVCAAVEHAHRHLVIHRDIKPSNILVGADGEPKLLDFGIARLLDTGHADATRTDARTLTLAYASPEQIVGGALGTASDIYSLGVVLYQLVAGARPFEPLEGAHLLPQAIVAGDVPPPSRRARELAREMPAGTRPRRVPADLDAIVLKAMRREPDQRYPSAAAFAADVRRFLADRPVRAQRGHWRYRLRRFAWRRRGALAVAGLFLAVLAVSVSEWTRQAARIATERDRAGAVVDYMNALYQNTDSLHLGGQDVTVRQMLDLGAAGLRTRTDLSPEHRAALLLATGRAYNALGLTRDAVPLLEEAREALHAAGADAAVEQRAELQLALAAAYSGSRRLADAIAADGAALALLRDAPGNHANEIAQATIRWLHNHAVTLDIPLEQVRARLRDVLAQLDARPDAPPGLRIAAWRAMVMAYGSDGDGALAAAEEAMRIASATYPADDPRLLPVRYAWVTAVHERDPARAAELLPGLIADHERRMGPSVRVAALLSNYGSTLTRLDRARESLSVYERAAAMAREVSGENSQLYRLTIGNYAAAHMALGDGDRAVALVRSVLPGLVAEAQTEGATEAQVFLAASRETLAQAAMLRGDRAEAEDELAQAADGLSRIDPEAYPDMYLRVLTRLAQVQHERHRNLELAHTLARFDAAMAGRTDAAFAGYVADVAALRPR</sequence>
<evidence type="ECO:0000256" key="4">
    <source>
        <dbReference type="ARBA" id="ARBA00022840"/>
    </source>
</evidence>
<feature type="domain" description="Protein kinase" evidence="6">
    <location>
        <begin position="89"/>
        <end position="367"/>
    </location>
</feature>
<dbReference type="Gene3D" id="1.25.40.10">
    <property type="entry name" value="Tetratricopeptide repeat domain"/>
    <property type="match status" value="1"/>
</dbReference>
<dbReference type="CDD" id="cd14014">
    <property type="entry name" value="STKc_PknB_like"/>
    <property type="match status" value="1"/>
</dbReference>
<name>A0A7W8G1U9_9GAMM</name>
<dbReference type="GO" id="GO:0004674">
    <property type="term" value="F:protein serine/threonine kinase activity"/>
    <property type="evidence" value="ECO:0007669"/>
    <property type="project" value="UniProtKB-EC"/>
</dbReference>
<dbReference type="InterPro" id="IPR011009">
    <property type="entry name" value="Kinase-like_dom_sf"/>
</dbReference>
<dbReference type="PROSITE" id="PS50011">
    <property type="entry name" value="PROTEIN_KINASE_DOM"/>
    <property type="match status" value="1"/>
</dbReference>
<dbReference type="EMBL" id="JACHHP010000002">
    <property type="protein sequence ID" value="MBB5208025.1"/>
    <property type="molecule type" value="Genomic_DNA"/>
</dbReference>
<dbReference type="PROSITE" id="PS00107">
    <property type="entry name" value="PROTEIN_KINASE_ATP"/>
    <property type="match status" value="1"/>
</dbReference>
<evidence type="ECO:0000313" key="8">
    <source>
        <dbReference type="Proteomes" id="UP000521199"/>
    </source>
</evidence>
<dbReference type="SUPFAM" id="SSF48452">
    <property type="entry name" value="TPR-like"/>
    <property type="match status" value="1"/>
</dbReference>
<protein>
    <submittedName>
        <fullName evidence="7">Serine/threonine-protein kinase</fullName>
        <ecNumber evidence="7">2.7.11.1</ecNumber>
    </submittedName>
</protein>
<dbReference type="InterPro" id="IPR011990">
    <property type="entry name" value="TPR-like_helical_dom_sf"/>
</dbReference>
<organism evidence="7 8">
    <name type="scientific">Chiayiivirga flava</name>
    <dbReference type="NCBI Taxonomy" id="659595"/>
    <lineage>
        <taxon>Bacteria</taxon>
        <taxon>Pseudomonadati</taxon>
        <taxon>Pseudomonadota</taxon>
        <taxon>Gammaproteobacteria</taxon>
        <taxon>Lysobacterales</taxon>
        <taxon>Lysobacteraceae</taxon>
        <taxon>Chiayiivirga</taxon>
    </lineage>
</organism>
<dbReference type="SUPFAM" id="SSF56112">
    <property type="entry name" value="Protein kinase-like (PK-like)"/>
    <property type="match status" value="1"/>
</dbReference>
<dbReference type="Pfam" id="PF00069">
    <property type="entry name" value="Pkinase"/>
    <property type="match status" value="1"/>
</dbReference>
<dbReference type="InterPro" id="IPR008271">
    <property type="entry name" value="Ser/Thr_kinase_AS"/>
</dbReference>
<dbReference type="RefSeq" id="WP_183960530.1">
    <property type="nucleotide sequence ID" value="NZ_JACHHP010000002.1"/>
</dbReference>
<dbReference type="PROSITE" id="PS00108">
    <property type="entry name" value="PROTEIN_KINASE_ST"/>
    <property type="match status" value="1"/>
</dbReference>
<dbReference type="Pfam" id="PF13424">
    <property type="entry name" value="TPR_12"/>
    <property type="match status" value="1"/>
</dbReference>
<proteinExistence type="predicted"/>
<dbReference type="EC" id="2.7.11.1" evidence="7"/>
<evidence type="ECO:0000256" key="2">
    <source>
        <dbReference type="ARBA" id="ARBA00022741"/>
    </source>
</evidence>
<keyword evidence="1 7" id="KW-0808">Transferase</keyword>
<dbReference type="GO" id="GO:0005524">
    <property type="term" value="F:ATP binding"/>
    <property type="evidence" value="ECO:0007669"/>
    <property type="project" value="UniProtKB-UniRule"/>
</dbReference>
<keyword evidence="8" id="KW-1185">Reference proteome</keyword>
<reference evidence="7 8" key="1">
    <citation type="submission" date="2020-08" db="EMBL/GenBank/DDBJ databases">
        <title>Genomic Encyclopedia of Type Strains, Phase IV (KMG-IV): sequencing the most valuable type-strain genomes for metagenomic binning, comparative biology and taxonomic classification.</title>
        <authorList>
            <person name="Goeker M."/>
        </authorList>
    </citation>
    <scope>NUCLEOTIDE SEQUENCE [LARGE SCALE GENOMIC DNA]</scope>
    <source>
        <strain evidence="7 8">DSM 24163</strain>
    </source>
</reference>
<comment type="caution">
    <text evidence="7">The sequence shown here is derived from an EMBL/GenBank/DDBJ whole genome shotgun (WGS) entry which is preliminary data.</text>
</comment>
<dbReference type="Gene3D" id="3.30.200.20">
    <property type="entry name" value="Phosphorylase Kinase, domain 1"/>
    <property type="match status" value="1"/>
</dbReference>
<evidence type="ECO:0000313" key="7">
    <source>
        <dbReference type="EMBL" id="MBB5208025.1"/>
    </source>
</evidence>